<dbReference type="InterPro" id="IPR041679">
    <property type="entry name" value="DNA2/NAM7-like_C"/>
</dbReference>
<sequence length="1714" mass="195379">MDIKIWEGGLQPQEIIAIEKIKAAFSKQGKMFPWKGYAGFRFINSKGKEGEFDLVIVTHCNVIIVELKDWNHKPVTCVEGRWYKGSQDMGTSPVSVTKNKVFTLQKKLEKYRNKFTNKGRVPFIKYMVVMTGDADFSQLQGVDKELTISLDGFLKLANASEFNNKFPTNHPLQRTVNQDFDIFDELFLGNQTKARSLNVGGYTAEDVIFDHPKGIYKEYYAVTKGEFKNEALLRWWDFSKISGVKGSTPNGREEIVSRERNVLQYLKNHNQELYNHCLRSLTPFDPDEVTTISAELFDFPSNHFRFNEFIGKYANLYSEVDLLVIAKILLAQFVSLHKVQVAHRDINTHSLWLSQSKTVVISNLACAYFKPVGTVGDYREQLAVGVIEAIGDESENQKFNTPFESDVYALAIMLWHLLRGQRISQDSRLSLQSDLKKSSAFYSPVLYDAIFNKAFKDALEFLTAFQAAEPKRAEILTFDAKLLEPYRHSINHSRQFRPSDDIDFFVETDEKEVYCSNGFIVKAWLNTGGINASDIEAFQIYKFIKKIEKLKSINSQYIPRIEEFGIAQKSSSLFLVTEYIADSQSWRQKYNQCGNETVEISHDERLADIGKLIAAIEDLHELHVAHGDLHDENILFDINNGQIYLIDIPDFNLSGEESRNTQYAPERYDADAYQRDNYAVMKLASEILGFSFGEGAEVYPTLAEAIQNELKDEEFGFKGIARFKQAFDNLGDKSKQIVTVYDDRVQEDFTIYPENMQMYVGITTRTEGRDHIASLTFNGIGGSYALQYDLTRSSKKIFGGYAPRKRDYLSSKEKENSQASLNIEIQIKVSDHRNHVELANFLMMQADFIEIVESSLQDHIAIQEQAHLQKTQQAVFGEEIDVAQELPNTIDSVQSIQPIIVSSYATDSEQHDKSPTSTSNKFNTHKLWTAILDAEIDAAPSIELKETASVRGDTFVCPYDAVKDPLESFDDSDTDKVYAFIAKIDYKALKAEGKRPEQVEFNDELAKEFIKEFKIGEVDLKASSLHEVHITKVKNTRYPPEEGDVIYFRSMQSNASLRKRKHAIERILNKQSVISNLADLFDPECNTPANNYDIQVTETDFARYDRTDDHGNQISLNSQQREAFQKLINSGPLSLLQGPPGTGKTEFIAAFVHYLVENQNVKNILLVSQSHEAVNNAAERIRKHCARLQTPLEVVRFSNRDTTVSDGLKDVFSKAITTEKRELFLAELKTRISSLATALGLQSDVMVKVVELELQLFKQIDDLLRLKKIFKNIIEHEHSKISNEKMDFDLGTQIKELEASIRWESLNEFNVDISSKTPIDFQLKTRIIKVLSIRFGLNTQETQRVSALAKVTKEMIDTLSGDYVNYDEFYARSRQLVIGTCVGIGQGHLNIRENIYDWVIIDEAARSQSGELAIAMQSGKRVLLVGDHHQLPPNYLPEQKKVIARKLGVQLGYGNYDEIDDLLKSDFDRAFNSEYGQQASESLWTQYRMATPIGKLVSEIFYKGKLKSSGRFISEQYEQSADVLYSTVTWVDTSDMGRDAYHTEVNQNRGKIRNKEEAKAIITILKQIAEDEDLIAYLNSVRKSDAAIGVICMYAEQKRYLHQLFNQNAWPEGFKDLVNIDTVDSYQGKENRIIIVSITRSDKLNSPGFMDMPNRINVALSRAMDRLIVVGNKNVWCGRNKDLPFGKVVKHMEEQGKDEGYRFILSRSLKGEMV</sequence>
<protein>
    <submittedName>
        <fullName evidence="7">AAA domain-containing protein</fullName>
    </submittedName>
</protein>
<dbReference type="Gene3D" id="1.10.510.10">
    <property type="entry name" value="Transferase(Phosphotransferase) domain 1"/>
    <property type="match status" value="2"/>
</dbReference>
<dbReference type="PROSITE" id="PS50011">
    <property type="entry name" value="PROTEIN_KINASE_DOM"/>
    <property type="match status" value="1"/>
</dbReference>
<evidence type="ECO:0000256" key="2">
    <source>
        <dbReference type="ARBA" id="ARBA00022741"/>
    </source>
</evidence>
<dbReference type="SUPFAM" id="SSF52540">
    <property type="entry name" value="P-loop containing nucleoside triphosphate hydrolases"/>
    <property type="match status" value="1"/>
</dbReference>
<reference evidence="7" key="1">
    <citation type="submission" date="2022-09" db="EMBL/GenBank/DDBJ databases">
        <title>Intensive care unit water sources are persistently colonized with multi-drug resistant bacteria and are the site of extensive horizontal gene transfer of antibiotic resistance genes.</title>
        <authorList>
            <person name="Diorio-Toth L."/>
        </authorList>
    </citation>
    <scope>NUCLEOTIDE SEQUENCE</scope>
    <source>
        <strain evidence="7">GD03920</strain>
    </source>
</reference>
<comment type="similarity">
    <text evidence="1">Belongs to the DNA2/NAM7 helicase family.</text>
</comment>
<gene>
    <name evidence="7" type="ORF">N5C10_16560</name>
</gene>
<dbReference type="Pfam" id="PF13086">
    <property type="entry name" value="AAA_11"/>
    <property type="match status" value="1"/>
</dbReference>
<keyword evidence="4" id="KW-0347">Helicase</keyword>
<proteinExistence type="inferred from homology"/>
<evidence type="ECO:0000256" key="4">
    <source>
        <dbReference type="ARBA" id="ARBA00022806"/>
    </source>
</evidence>
<evidence type="ECO:0000256" key="1">
    <source>
        <dbReference type="ARBA" id="ARBA00007913"/>
    </source>
</evidence>
<dbReference type="InterPro" id="IPR011009">
    <property type="entry name" value="Kinase-like_dom_sf"/>
</dbReference>
<dbReference type="InterPro" id="IPR047187">
    <property type="entry name" value="SF1_C_Upf1"/>
</dbReference>
<organism evidence="7 8">
    <name type="scientific">Acinetobacter johnsonii</name>
    <dbReference type="NCBI Taxonomy" id="40214"/>
    <lineage>
        <taxon>Bacteria</taxon>
        <taxon>Pseudomonadati</taxon>
        <taxon>Pseudomonadota</taxon>
        <taxon>Gammaproteobacteria</taxon>
        <taxon>Moraxellales</taxon>
        <taxon>Moraxellaceae</taxon>
        <taxon>Acinetobacter</taxon>
    </lineage>
</organism>
<dbReference type="InterPro" id="IPR003593">
    <property type="entry name" value="AAA+_ATPase"/>
</dbReference>
<dbReference type="InterPro" id="IPR041677">
    <property type="entry name" value="DNA2/NAM7_AAA_11"/>
</dbReference>
<dbReference type="Gene3D" id="3.40.50.300">
    <property type="entry name" value="P-loop containing nucleotide triphosphate hydrolases"/>
    <property type="match status" value="2"/>
</dbReference>
<dbReference type="EMBL" id="JAOCBE010000002">
    <property type="protein sequence ID" value="MDH0970773.1"/>
    <property type="molecule type" value="Genomic_DNA"/>
</dbReference>
<dbReference type="CDD" id="cd18808">
    <property type="entry name" value="SF1_C_Upf1"/>
    <property type="match status" value="1"/>
</dbReference>
<dbReference type="RefSeq" id="WP_125297961.1">
    <property type="nucleotide sequence ID" value="NZ_JAOCBE010000002.1"/>
</dbReference>
<keyword evidence="5" id="KW-0067">ATP-binding</keyword>
<dbReference type="PANTHER" id="PTHR43788:SF8">
    <property type="entry name" value="DNA-BINDING PROTEIN SMUBP-2"/>
    <property type="match status" value="1"/>
</dbReference>
<dbReference type="GO" id="GO:0004672">
    <property type="term" value="F:protein kinase activity"/>
    <property type="evidence" value="ECO:0007669"/>
    <property type="project" value="InterPro"/>
</dbReference>
<dbReference type="GO" id="GO:0016787">
    <property type="term" value="F:hydrolase activity"/>
    <property type="evidence" value="ECO:0007669"/>
    <property type="project" value="UniProtKB-KW"/>
</dbReference>
<dbReference type="GO" id="GO:0005524">
    <property type="term" value="F:ATP binding"/>
    <property type="evidence" value="ECO:0007669"/>
    <property type="project" value="UniProtKB-KW"/>
</dbReference>
<dbReference type="PANTHER" id="PTHR43788">
    <property type="entry name" value="DNA2/NAM7 HELICASE FAMILY MEMBER"/>
    <property type="match status" value="1"/>
</dbReference>
<dbReference type="SUPFAM" id="SSF56112">
    <property type="entry name" value="Protein kinase-like (PK-like)"/>
    <property type="match status" value="2"/>
</dbReference>
<dbReference type="CDD" id="cd17934">
    <property type="entry name" value="DEXXQc_Upf1-like"/>
    <property type="match status" value="1"/>
</dbReference>
<dbReference type="GO" id="GO:0043139">
    <property type="term" value="F:5'-3' DNA helicase activity"/>
    <property type="evidence" value="ECO:0007669"/>
    <property type="project" value="TreeGrafter"/>
</dbReference>
<dbReference type="InterPro" id="IPR050534">
    <property type="entry name" value="Coronavir_polyprotein_1ab"/>
</dbReference>
<accession>A0AA42SQF7</accession>
<dbReference type="Pfam" id="PF00069">
    <property type="entry name" value="Pkinase"/>
    <property type="match status" value="1"/>
</dbReference>
<dbReference type="Gene3D" id="3.30.200.20">
    <property type="entry name" value="Phosphorylase Kinase, domain 1"/>
    <property type="match status" value="1"/>
</dbReference>
<evidence type="ECO:0000313" key="7">
    <source>
        <dbReference type="EMBL" id="MDH0970773.1"/>
    </source>
</evidence>
<feature type="domain" description="Protein kinase" evidence="6">
    <location>
        <begin position="216"/>
        <end position="476"/>
    </location>
</feature>
<dbReference type="Pfam" id="PF13087">
    <property type="entry name" value="AAA_12"/>
    <property type="match status" value="1"/>
</dbReference>
<keyword evidence="2" id="KW-0547">Nucleotide-binding</keyword>
<dbReference type="SMART" id="SM00382">
    <property type="entry name" value="AAA"/>
    <property type="match status" value="1"/>
</dbReference>
<comment type="caution">
    <text evidence="7">The sequence shown here is derived from an EMBL/GenBank/DDBJ whole genome shotgun (WGS) entry which is preliminary data.</text>
</comment>
<dbReference type="InterPro" id="IPR027417">
    <property type="entry name" value="P-loop_NTPase"/>
</dbReference>
<dbReference type="InterPro" id="IPR011528">
    <property type="entry name" value="NERD"/>
</dbReference>
<dbReference type="Proteomes" id="UP001159915">
    <property type="component" value="Unassembled WGS sequence"/>
</dbReference>
<evidence type="ECO:0000259" key="6">
    <source>
        <dbReference type="PROSITE" id="PS50011"/>
    </source>
</evidence>
<name>A0AA42SQF7_ACIJO</name>
<evidence type="ECO:0000256" key="5">
    <source>
        <dbReference type="ARBA" id="ARBA00022840"/>
    </source>
</evidence>
<dbReference type="InterPro" id="IPR000719">
    <property type="entry name" value="Prot_kinase_dom"/>
</dbReference>
<keyword evidence="3" id="KW-0378">Hydrolase</keyword>
<evidence type="ECO:0000256" key="3">
    <source>
        <dbReference type="ARBA" id="ARBA00022801"/>
    </source>
</evidence>
<evidence type="ECO:0000313" key="8">
    <source>
        <dbReference type="Proteomes" id="UP001159915"/>
    </source>
</evidence>
<dbReference type="Pfam" id="PF08378">
    <property type="entry name" value="NERD"/>
    <property type="match status" value="1"/>
</dbReference>